<dbReference type="Proteomes" id="UP000063387">
    <property type="component" value="Chromosome"/>
</dbReference>
<evidence type="ECO:0000256" key="4">
    <source>
        <dbReference type="HAMAP-Rule" id="MF_01082"/>
    </source>
</evidence>
<feature type="domain" description="TRUD" evidence="6">
    <location>
        <begin position="164"/>
        <end position="310"/>
    </location>
</feature>
<proteinExistence type="inferred from homology"/>
<keyword evidence="8" id="KW-1185">Reference proteome</keyword>
<evidence type="ECO:0000313" key="8">
    <source>
        <dbReference type="Proteomes" id="UP000063387"/>
    </source>
</evidence>
<evidence type="ECO:0000259" key="6">
    <source>
        <dbReference type="PROSITE" id="PS50984"/>
    </source>
</evidence>
<dbReference type="InterPro" id="IPR043165">
    <property type="entry name" value="TruD_insert_sf"/>
</dbReference>
<evidence type="ECO:0000256" key="2">
    <source>
        <dbReference type="ARBA" id="ARBA00022694"/>
    </source>
</evidence>
<evidence type="ECO:0000256" key="5">
    <source>
        <dbReference type="SAM" id="MobiDB-lite"/>
    </source>
</evidence>
<name>A0A120JWT8_9GAMM</name>
<dbReference type="GO" id="GO:0005829">
    <property type="term" value="C:cytosol"/>
    <property type="evidence" value="ECO:0007669"/>
    <property type="project" value="TreeGrafter"/>
</dbReference>
<dbReference type="PROSITE" id="PS50984">
    <property type="entry name" value="TRUD"/>
    <property type="match status" value="1"/>
</dbReference>
<dbReference type="Gene3D" id="3.30.2340.10">
    <property type="entry name" value="TruD, insertion domain"/>
    <property type="match status" value="1"/>
</dbReference>
<evidence type="ECO:0000313" key="7">
    <source>
        <dbReference type="EMBL" id="AMD02512.1"/>
    </source>
</evidence>
<organism evidence="7 8">
    <name type="scientific">Halomonas chromatireducens</name>
    <dbReference type="NCBI Taxonomy" id="507626"/>
    <lineage>
        <taxon>Bacteria</taxon>
        <taxon>Pseudomonadati</taxon>
        <taxon>Pseudomonadota</taxon>
        <taxon>Gammaproteobacteria</taxon>
        <taxon>Oceanospirillales</taxon>
        <taxon>Halomonadaceae</taxon>
        <taxon>Halomonas</taxon>
    </lineage>
</organism>
<dbReference type="RefSeq" id="WP_066451900.1">
    <property type="nucleotide sequence ID" value="NZ_CP014226.1"/>
</dbReference>
<gene>
    <name evidence="4 7" type="primary">truD</name>
    <name evidence="7" type="ORF">LOKO_03472</name>
</gene>
<dbReference type="PANTHER" id="PTHR47811">
    <property type="entry name" value="TRNA PSEUDOURIDINE SYNTHASE D"/>
    <property type="match status" value="1"/>
</dbReference>
<dbReference type="InterPro" id="IPR042214">
    <property type="entry name" value="TruD_catalytic"/>
</dbReference>
<dbReference type="InterPro" id="IPR011760">
    <property type="entry name" value="PsdUridine_synth_TruD_insert"/>
</dbReference>
<comment type="catalytic activity">
    <reaction evidence="4">
        <text>uridine(13) in tRNA = pseudouridine(13) in tRNA</text>
        <dbReference type="Rhea" id="RHEA:42540"/>
        <dbReference type="Rhea" id="RHEA-COMP:10105"/>
        <dbReference type="Rhea" id="RHEA-COMP:10106"/>
        <dbReference type="ChEBI" id="CHEBI:65314"/>
        <dbReference type="ChEBI" id="CHEBI:65315"/>
        <dbReference type="EC" id="5.4.99.27"/>
    </reaction>
</comment>
<dbReference type="OrthoDB" id="1550679at2"/>
<dbReference type="CDD" id="cd02575">
    <property type="entry name" value="PseudoU_synth_EcTruD"/>
    <property type="match status" value="1"/>
</dbReference>
<dbReference type="InterPro" id="IPR001656">
    <property type="entry name" value="PsdUridine_synth_TruD"/>
</dbReference>
<dbReference type="GO" id="GO:0003723">
    <property type="term" value="F:RNA binding"/>
    <property type="evidence" value="ECO:0007669"/>
    <property type="project" value="InterPro"/>
</dbReference>
<dbReference type="KEGG" id="hco:LOKO_03472"/>
<comment type="similarity">
    <text evidence="1 4">Belongs to the pseudouridine synthase TruD family.</text>
</comment>
<protein>
    <recommendedName>
        <fullName evidence="4">tRNA pseudouridine synthase D</fullName>
        <ecNumber evidence="4">5.4.99.27</ecNumber>
    </recommendedName>
    <alternativeName>
        <fullName evidence="4">tRNA pseudouridine(13) synthase</fullName>
    </alternativeName>
    <alternativeName>
        <fullName evidence="4">tRNA pseudouridylate synthase D</fullName>
    </alternativeName>
    <alternativeName>
        <fullName evidence="4">tRNA-uridine isomerase D</fullName>
    </alternativeName>
</protein>
<sequence>MTPTGTADPWPRVLDAEFGPPPAGDYRATPEDFVVEEILDFAPEGQGEHLWLWVEKRGLTTLEVVRHLARACEVTQRAVGYSGMKDRIAVTRQWLSVHLPGREGPGDLAERLASHGVQVLEQVRHPRKLKRGVHRGNRFSLVITGEAVQAPGLEARWEWLCRHGVPNGFGPQRFGPDGRNLVRAQSVLARGWRKRDDREGMMLSTARSYLFNELLAMRQGDGNWDRLLPGEVAMLDGTASQFVVDTVDAELAERAARLDLHPSGVLWGVGSSATAGSAAGYEQRLRERHGPLCDGLERAGVKLARRPLRMRLGEPRLGREPACLRFDFILPRGSFATAVLRELIEHPTLGATPALT</sequence>
<evidence type="ECO:0000256" key="3">
    <source>
        <dbReference type="ARBA" id="ARBA00023235"/>
    </source>
</evidence>
<reference evidence="7 8" key="1">
    <citation type="journal article" date="2016" name="Genome Announc.">
        <title>Draft Genome Sequence of 'Halomonas chromatireducens' Strain AGD 8-3, a Haloalkaliphilic Chromate- and Selenite-Reducing Gammaproteobacterium.</title>
        <authorList>
            <person name="Sharko F.S."/>
            <person name="Shapovalova A.A."/>
            <person name="Tsygankova S.V."/>
            <person name="Komova A.V."/>
            <person name="Boulygina E.S."/>
            <person name="Teslyuk A.B."/>
            <person name="Gotovtsev P.M."/>
            <person name="Namsaraev Z.B."/>
            <person name="Khijniak T.V."/>
            <person name="Nedoluzhko A.V."/>
            <person name="Vasilov R.G."/>
        </authorList>
    </citation>
    <scope>NUCLEOTIDE SEQUENCE [LARGE SCALE GENOMIC DNA]</scope>
    <source>
        <strain evidence="7 8">AGD 8-3</strain>
    </source>
</reference>
<dbReference type="GO" id="GO:0160150">
    <property type="term" value="F:tRNA pseudouridine(13) synthase activity"/>
    <property type="evidence" value="ECO:0007669"/>
    <property type="project" value="UniProtKB-EC"/>
</dbReference>
<dbReference type="InterPro" id="IPR020119">
    <property type="entry name" value="PsdUridine_synth_TruD_CS"/>
</dbReference>
<dbReference type="AlphaFoldDB" id="A0A120JWT8"/>
<dbReference type="Gene3D" id="3.30.2350.20">
    <property type="entry name" value="TruD, catalytic domain"/>
    <property type="match status" value="1"/>
</dbReference>
<dbReference type="InterPro" id="IPR020103">
    <property type="entry name" value="PsdUridine_synth_cat_dom_sf"/>
</dbReference>
<dbReference type="GO" id="GO:0031119">
    <property type="term" value="P:tRNA pseudouridine synthesis"/>
    <property type="evidence" value="ECO:0007669"/>
    <property type="project" value="UniProtKB-UniRule"/>
</dbReference>
<dbReference type="PROSITE" id="PS01268">
    <property type="entry name" value="UPF0024"/>
    <property type="match status" value="1"/>
</dbReference>
<dbReference type="EC" id="5.4.99.27" evidence="4"/>
<dbReference type="PATRIC" id="fig|507626.3.peg.3472"/>
<comment type="function">
    <text evidence="4">Responsible for synthesis of pseudouridine from uracil-13 in transfer RNAs.</text>
</comment>
<dbReference type="PANTHER" id="PTHR47811:SF1">
    <property type="entry name" value="TRNA PSEUDOURIDINE SYNTHASE D"/>
    <property type="match status" value="1"/>
</dbReference>
<dbReference type="Pfam" id="PF01142">
    <property type="entry name" value="TruD"/>
    <property type="match status" value="2"/>
</dbReference>
<feature type="active site" description="Nucleophile" evidence="4">
    <location>
        <position position="86"/>
    </location>
</feature>
<dbReference type="SUPFAM" id="SSF55120">
    <property type="entry name" value="Pseudouridine synthase"/>
    <property type="match status" value="1"/>
</dbReference>
<dbReference type="HAMAP" id="MF_01082">
    <property type="entry name" value="TruD"/>
    <property type="match status" value="1"/>
</dbReference>
<dbReference type="STRING" id="507626.LOKO_03472"/>
<evidence type="ECO:0000256" key="1">
    <source>
        <dbReference type="ARBA" id="ARBA00007953"/>
    </source>
</evidence>
<accession>A0A120JWT8</accession>
<dbReference type="EMBL" id="CP014226">
    <property type="protein sequence ID" value="AMD02512.1"/>
    <property type="molecule type" value="Genomic_DNA"/>
</dbReference>
<dbReference type="InterPro" id="IPR050170">
    <property type="entry name" value="TruD_pseudoU_synthase"/>
</dbReference>
<keyword evidence="2 4" id="KW-0819">tRNA processing</keyword>
<keyword evidence="3 4" id="KW-0413">Isomerase</keyword>
<reference evidence="7 8" key="2">
    <citation type="submission" date="2016-02" db="EMBL/GenBank/DDBJ databases">
        <authorList>
            <person name="Wen L."/>
            <person name="He K."/>
            <person name="Yang H."/>
        </authorList>
    </citation>
    <scope>NUCLEOTIDE SEQUENCE [LARGE SCALE GENOMIC DNA]</scope>
    <source>
        <strain evidence="7 8">AGD 8-3</strain>
    </source>
</reference>
<feature type="region of interest" description="Disordered" evidence="5">
    <location>
        <begin position="1"/>
        <end position="22"/>
    </location>
</feature>